<evidence type="ECO:0000313" key="1">
    <source>
        <dbReference type="EMBL" id="KAF7807016.1"/>
    </source>
</evidence>
<name>A0A834SP19_9FABA</name>
<accession>A0A834SP19</accession>
<evidence type="ECO:0000313" key="2">
    <source>
        <dbReference type="Proteomes" id="UP000634136"/>
    </source>
</evidence>
<protein>
    <submittedName>
        <fullName evidence="1">Uncharacterized protein</fullName>
    </submittedName>
</protein>
<reference evidence="1" key="1">
    <citation type="submission" date="2020-09" db="EMBL/GenBank/DDBJ databases">
        <title>Genome-Enabled Discovery of Anthraquinone Biosynthesis in Senna tora.</title>
        <authorList>
            <person name="Kang S.-H."/>
            <person name="Pandey R.P."/>
            <person name="Lee C.-M."/>
            <person name="Sim J.-S."/>
            <person name="Jeong J.-T."/>
            <person name="Choi B.-S."/>
            <person name="Jung M."/>
            <person name="Ginzburg D."/>
            <person name="Zhao K."/>
            <person name="Won S.Y."/>
            <person name="Oh T.-J."/>
            <person name="Yu Y."/>
            <person name="Kim N.-H."/>
            <person name="Lee O.R."/>
            <person name="Lee T.-H."/>
            <person name="Bashyal P."/>
            <person name="Kim T.-S."/>
            <person name="Lee W.-H."/>
            <person name="Kawkins C."/>
            <person name="Kim C.-K."/>
            <person name="Kim J.S."/>
            <person name="Ahn B.O."/>
            <person name="Rhee S.Y."/>
            <person name="Sohng J.K."/>
        </authorList>
    </citation>
    <scope>NUCLEOTIDE SEQUENCE</scope>
    <source>
        <tissue evidence="1">Leaf</tissue>
    </source>
</reference>
<sequence>MATVRVDGDNNGNETMAATSCLVLTNKFSLTSVATLASSSLTASHQ</sequence>
<keyword evidence="2" id="KW-1185">Reference proteome</keyword>
<dbReference type="Proteomes" id="UP000634136">
    <property type="component" value="Unassembled WGS sequence"/>
</dbReference>
<gene>
    <name evidence="1" type="ORF">G2W53_039177</name>
</gene>
<organism evidence="1 2">
    <name type="scientific">Senna tora</name>
    <dbReference type="NCBI Taxonomy" id="362788"/>
    <lineage>
        <taxon>Eukaryota</taxon>
        <taxon>Viridiplantae</taxon>
        <taxon>Streptophyta</taxon>
        <taxon>Embryophyta</taxon>
        <taxon>Tracheophyta</taxon>
        <taxon>Spermatophyta</taxon>
        <taxon>Magnoliopsida</taxon>
        <taxon>eudicotyledons</taxon>
        <taxon>Gunneridae</taxon>
        <taxon>Pentapetalae</taxon>
        <taxon>rosids</taxon>
        <taxon>fabids</taxon>
        <taxon>Fabales</taxon>
        <taxon>Fabaceae</taxon>
        <taxon>Caesalpinioideae</taxon>
        <taxon>Cassia clade</taxon>
        <taxon>Senna</taxon>
    </lineage>
</organism>
<dbReference type="EMBL" id="JAAIUW010000012">
    <property type="protein sequence ID" value="KAF7807016.1"/>
    <property type="molecule type" value="Genomic_DNA"/>
</dbReference>
<dbReference type="AlphaFoldDB" id="A0A834SP19"/>
<comment type="caution">
    <text evidence="1">The sequence shown here is derived from an EMBL/GenBank/DDBJ whole genome shotgun (WGS) entry which is preliminary data.</text>
</comment>
<proteinExistence type="predicted"/>